<evidence type="ECO:0000259" key="1">
    <source>
        <dbReference type="PROSITE" id="PS51154"/>
    </source>
</evidence>
<dbReference type="OrthoDB" id="6133115at2759"/>
<dbReference type="GO" id="GO:0005654">
    <property type="term" value="C:nucleoplasm"/>
    <property type="evidence" value="ECO:0007669"/>
    <property type="project" value="TreeGrafter"/>
</dbReference>
<dbReference type="InterPro" id="IPR043472">
    <property type="entry name" value="Macro_dom-like"/>
</dbReference>
<dbReference type="PROSITE" id="PS51154">
    <property type="entry name" value="MACRO"/>
    <property type="match status" value="1"/>
</dbReference>
<comment type="caution">
    <text evidence="2">The sequence shown here is derived from an EMBL/GenBank/DDBJ whole genome shotgun (WGS) entry which is preliminary data.</text>
</comment>
<dbReference type="STRING" id="195883.A0A482XG15"/>
<dbReference type="EMBL" id="QKKF02011155">
    <property type="protein sequence ID" value="RZF44311.1"/>
    <property type="molecule type" value="Genomic_DNA"/>
</dbReference>
<dbReference type="InParanoid" id="A0A482XG15"/>
<sequence>MYISLFVAIVSAVAVHHFLPEITSRVNLSSIVNRLKGDSKLLNGFINSRNMGSFQKTKDEILNLSLDEKRKLYKCGSKYVILNDVETWADFYSRDKQRLVDDYNKSYGGQKSDFDVNVDLNNKVSMWQGDITTLEIDAIVNAANKALLGGGGVDGAIHRAAGPHLKEECATLHGCETGDAKITGGYKLPAKYVIHTVGPVGEKAGLLESCYKTSLDILSKENLRSVAFPCISTGVYGYPQEKAAHVALKTVRKFLESNSSAVDRVIFCLFMPEDVKIYENLLQMYFPH</sequence>
<dbReference type="AlphaFoldDB" id="A0A482XG15"/>
<protein>
    <recommendedName>
        <fullName evidence="1">Macro domain-containing protein</fullName>
    </recommendedName>
</protein>
<dbReference type="Gene3D" id="3.40.220.10">
    <property type="entry name" value="Leucine Aminopeptidase, subunit E, domain 1"/>
    <property type="match status" value="1"/>
</dbReference>
<accession>A0A482XG15</accession>
<dbReference type="SUPFAM" id="SSF52949">
    <property type="entry name" value="Macro domain-like"/>
    <property type="match status" value="1"/>
</dbReference>
<reference evidence="2 3" key="1">
    <citation type="journal article" date="2017" name="Gigascience">
        <title>Genome sequence of the small brown planthopper, Laodelphax striatellus.</title>
        <authorList>
            <person name="Zhu J."/>
            <person name="Jiang F."/>
            <person name="Wang X."/>
            <person name="Yang P."/>
            <person name="Bao Y."/>
            <person name="Zhao W."/>
            <person name="Wang W."/>
            <person name="Lu H."/>
            <person name="Wang Q."/>
            <person name="Cui N."/>
            <person name="Li J."/>
            <person name="Chen X."/>
            <person name="Luo L."/>
            <person name="Yu J."/>
            <person name="Kang L."/>
            <person name="Cui F."/>
        </authorList>
    </citation>
    <scope>NUCLEOTIDE SEQUENCE [LARGE SCALE GENOMIC DNA]</scope>
    <source>
        <strain evidence="2">Lst14</strain>
    </source>
</reference>
<name>A0A482XG15_LAOST</name>
<dbReference type="InterPro" id="IPR002589">
    <property type="entry name" value="Macro_dom"/>
</dbReference>
<dbReference type="Proteomes" id="UP000291343">
    <property type="component" value="Unassembled WGS sequence"/>
</dbReference>
<dbReference type="PANTHER" id="PTHR11106">
    <property type="entry name" value="GANGLIOSIDE INDUCED DIFFERENTIATION ASSOCIATED PROTEIN 2-RELATED"/>
    <property type="match status" value="1"/>
</dbReference>
<keyword evidence="3" id="KW-1185">Reference proteome</keyword>
<dbReference type="GO" id="GO:0042278">
    <property type="term" value="P:purine nucleoside metabolic process"/>
    <property type="evidence" value="ECO:0007669"/>
    <property type="project" value="TreeGrafter"/>
</dbReference>
<dbReference type="CDD" id="cd02908">
    <property type="entry name" value="Macro_OAADPr_deacetylase"/>
    <property type="match status" value="1"/>
</dbReference>
<dbReference type="GO" id="GO:0006974">
    <property type="term" value="P:DNA damage response"/>
    <property type="evidence" value="ECO:0007669"/>
    <property type="project" value="TreeGrafter"/>
</dbReference>
<dbReference type="GO" id="GO:0140291">
    <property type="term" value="P:peptidyl-glutamate ADP-deribosylation"/>
    <property type="evidence" value="ECO:0007669"/>
    <property type="project" value="TreeGrafter"/>
</dbReference>
<evidence type="ECO:0000313" key="3">
    <source>
        <dbReference type="Proteomes" id="UP000291343"/>
    </source>
</evidence>
<feature type="domain" description="Macro" evidence="1">
    <location>
        <begin position="111"/>
        <end position="286"/>
    </location>
</feature>
<proteinExistence type="predicted"/>
<gene>
    <name evidence="2" type="ORF">LSTR_LSTR006861</name>
</gene>
<dbReference type="SMR" id="A0A482XG15"/>
<dbReference type="Pfam" id="PF01661">
    <property type="entry name" value="Macro"/>
    <property type="match status" value="1"/>
</dbReference>
<evidence type="ECO:0000313" key="2">
    <source>
        <dbReference type="EMBL" id="RZF44311.1"/>
    </source>
</evidence>
<dbReference type="SMART" id="SM00506">
    <property type="entry name" value="A1pp"/>
    <property type="match status" value="1"/>
</dbReference>
<dbReference type="GO" id="GO:0140293">
    <property type="term" value="F:ADP-ribosylglutamate hydrolase activity"/>
    <property type="evidence" value="ECO:0007669"/>
    <property type="project" value="TreeGrafter"/>
</dbReference>
<dbReference type="NCBIfam" id="NF001664">
    <property type="entry name" value="PRK00431.1-6"/>
    <property type="match status" value="1"/>
</dbReference>
<organism evidence="2 3">
    <name type="scientific">Laodelphax striatellus</name>
    <name type="common">Small brown planthopper</name>
    <name type="synonym">Delphax striatella</name>
    <dbReference type="NCBI Taxonomy" id="195883"/>
    <lineage>
        <taxon>Eukaryota</taxon>
        <taxon>Metazoa</taxon>
        <taxon>Ecdysozoa</taxon>
        <taxon>Arthropoda</taxon>
        <taxon>Hexapoda</taxon>
        <taxon>Insecta</taxon>
        <taxon>Pterygota</taxon>
        <taxon>Neoptera</taxon>
        <taxon>Paraneoptera</taxon>
        <taxon>Hemiptera</taxon>
        <taxon>Auchenorrhyncha</taxon>
        <taxon>Fulgoroidea</taxon>
        <taxon>Delphacidae</taxon>
        <taxon>Criomorphinae</taxon>
        <taxon>Laodelphax</taxon>
    </lineage>
</organism>
<dbReference type="PANTHER" id="PTHR11106:SF27">
    <property type="entry name" value="MACRO DOMAIN-CONTAINING PROTEIN"/>
    <property type="match status" value="1"/>
</dbReference>